<dbReference type="EMBL" id="JAVFCB010000003">
    <property type="protein sequence ID" value="MDQ4213721.1"/>
    <property type="molecule type" value="Genomic_DNA"/>
</dbReference>
<reference evidence="1 2" key="1">
    <citation type="submission" date="2023-08" db="EMBL/GenBank/DDBJ databases">
        <title>Microbacterium sp. nov., isolated from a waste landfill.</title>
        <authorList>
            <person name="Wen W."/>
        </authorList>
    </citation>
    <scope>NUCLEOTIDE SEQUENCE [LARGE SCALE GENOMIC DNA]</scope>
    <source>
        <strain evidence="1 2">ASV81</strain>
    </source>
</reference>
<comment type="caution">
    <text evidence="1">The sequence shown here is derived from an EMBL/GenBank/DDBJ whole genome shotgun (WGS) entry which is preliminary data.</text>
</comment>
<protein>
    <submittedName>
        <fullName evidence="1">Uncharacterized protein</fullName>
    </submittedName>
</protein>
<dbReference type="RefSeq" id="WP_308488659.1">
    <property type="nucleotide sequence ID" value="NZ_JAVFCB010000003.1"/>
</dbReference>
<name>A0ABU0XF34_9MICO</name>
<gene>
    <name evidence="1" type="ORF">RBR11_07295</name>
</gene>
<evidence type="ECO:0000313" key="2">
    <source>
        <dbReference type="Proteomes" id="UP001230289"/>
    </source>
</evidence>
<proteinExistence type="predicted"/>
<sequence length="294" mass="32409">MSAVAVAERNAFENALAGRFEDAKSTLNAAFDSIPDARFLGWLKQRAAAYLHAVDPVSARALQQSARIDNNYILKVPNDVRSVRITAVGIQAEACSAALSREYSTSRNLQVGVDALLSDLIPVAQQGTFEKFEAAFERLGTLLGFGSSRPDKETGRGPDNLWAVGADRYWVVEAKSEAVAAEVSRGNLEQLSHSMDWFESEYPEPARTALPVLIHRSKRPMWDAVPRAGARAMTFGKLEQFREAIRGFAAAVSIADGYRYTDTVRQNLVQFGLNSGQLAERWTADFEPPIRRQS</sequence>
<keyword evidence="2" id="KW-1185">Reference proteome</keyword>
<accession>A0ABU0XF34</accession>
<evidence type="ECO:0000313" key="1">
    <source>
        <dbReference type="EMBL" id="MDQ4213721.1"/>
    </source>
</evidence>
<organism evidence="1 2">
    <name type="scientific">Microbacterium capsulatum</name>
    <dbReference type="NCBI Taxonomy" id="3041921"/>
    <lineage>
        <taxon>Bacteria</taxon>
        <taxon>Bacillati</taxon>
        <taxon>Actinomycetota</taxon>
        <taxon>Actinomycetes</taxon>
        <taxon>Micrococcales</taxon>
        <taxon>Microbacteriaceae</taxon>
        <taxon>Microbacterium</taxon>
    </lineage>
</organism>
<dbReference type="Proteomes" id="UP001230289">
    <property type="component" value="Unassembled WGS sequence"/>
</dbReference>